<proteinExistence type="predicted"/>
<evidence type="ECO:0000313" key="2">
    <source>
        <dbReference type="EMBL" id="KAJ8429286.1"/>
    </source>
</evidence>
<reference evidence="2" key="1">
    <citation type="submission" date="2022-04" db="EMBL/GenBank/DDBJ databases">
        <title>Carnegiea gigantea Genome sequencing and assembly v2.</title>
        <authorList>
            <person name="Copetti D."/>
            <person name="Sanderson M.J."/>
            <person name="Burquez A."/>
            <person name="Wojciechowski M.F."/>
        </authorList>
    </citation>
    <scope>NUCLEOTIDE SEQUENCE</scope>
    <source>
        <strain evidence="2">SGP5-SGP5p</strain>
        <tissue evidence="2">Aerial part</tissue>
    </source>
</reference>
<name>A0A9Q1Q5L5_9CARY</name>
<dbReference type="Proteomes" id="UP001153076">
    <property type="component" value="Unassembled WGS sequence"/>
</dbReference>
<organism evidence="2 3">
    <name type="scientific">Carnegiea gigantea</name>
    <dbReference type="NCBI Taxonomy" id="171969"/>
    <lineage>
        <taxon>Eukaryota</taxon>
        <taxon>Viridiplantae</taxon>
        <taxon>Streptophyta</taxon>
        <taxon>Embryophyta</taxon>
        <taxon>Tracheophyta</taxon>
        <taxon>Spermatophyta</taxon>
        <taxon>Magnoliopsida</taxon>
        <taxon>eudicotyledons</taxon>
        <taxon>Gunneridae</taxon>
        <taxon>Pentapetalae</taxon>
        <taxon>Caryophyllales</taxon>
        <taxon>Cactineae</taxon>
        <taxon>Cactaceae</taxon>
        <taxon>Cactoideae</taxon>
        <taxon>Echinocereeae</taxon>
        <taxon>Carnegiea</taxon>
    </lineage>
</organism>
<accession>A0A9Q1Q5L5</accession>
<sequence length="519" mass="57336">MSTMMDTIMQQRAVEATSSARPLPHFEYVPTMGCEPSYRYDPVVFHRHSERMREAPHTNGDRQTRRENQDYSTGVNAQHSHRPGHGGPVRLTMASTSYATSSRRVAWSEELEQTSTPQDKEQIDRFLKRGLWFLQKEHELIRLEPRDKECSTEIVATIAGGYAEGITRSGSASRSLTSSHGRTRKLNYSAHHGIQRGTGPTITSSHNDLLLIEIKVASAIVLGGHHHLGLPEEVDLPGPGDCPFSAPHPGLRGIGGEPQWDDPSTFALWRQSLHHDHYPRQPRWHHPPCQASQPRRLKAWSPHCPDPLQQLVLTLSLGTPAILDELDIRLKIAFNTEGFRCQSHKGFLRELGALVPQSSALADLSASASTLERASSSWCCKSFFWASKASFSFFNFSERCLYLAATSSDLWRLALRGVWQIRITSSRLNLTSTMATCSSSTIDSSEESAGASDHDLASFSAKARLTGGSATRKSATEARVCTEGSPMASGRLSQGINDGAYKKRKISEHIALRKSCKGG</sequence>
<feature type="region of interest" description="Disordered" evidence="1">
    <location>
        <begin position="50"/>
        <end position="91"/>
    </location>
</feature>
<keyword evidence="3" id="KW-1185">Reference proteome</keyword>
<evidence type="ECO:0000256" key="1">
    <source>
        <dbReference type="SAM" id="MobiDB-lite"/>
    </source>
</evidence>
<evidence type="ECO:0000313" key="3">
    <source>
        <dbReference type="Proteomes" id="UP001153076"/>
    </source>
</evidence>
<feature type="region of interest" description="Disordered" evidence="1">
    <location>
        <begin position="476"/>
        <end position="496"/>
    </location>
</feature>
<dbReference type="EMBL" id="JAKOGI010000911">
    <property type="protein sequence ID" value="KAJ8429286.1"/>
    <property type="molecule type" value="Genomic_DNA"/>
</dbReference>
<feature type="compositionally biased region" description="Basic and acidic residues" evidence="1">
    <location>
        <begin position="51"/>
        <end position="69"/>
    </location>
</feature>
<dbReference type="AlphaFoldDB" id="A0A9Q1Q5L5"/>
<gene>
    <name evidence="2" type="ORF">Cgig2_016324</name>
</gene>
<comment type="caution">
    <text evidence="2">The sequence shown here is derived from an EMBL/GenBank/DDBJ whole genome shotgun (WGS) entry which is preliminary data.</text>
</comment>
<protein>
    <submittedName>
        <fullName evidence="2">Uncharacterized protein</fullName>
    </submittedName>
</protein>